<dbReference type="STRING" id="375574.GCA_001418035_00682"/>
<protein>
    <recommendedName>
        <fullName evidence="4">TIGR02449 family protein</fullName>
    </recommendedName>
</protein>
<dbReference type="RefSeq" id="WP_054286644.1">
    <property type="nucleotide sequence ID" value="NZ_CYHA01000001.1"/>
</dbReference>
<evidence type="ECO:0008006" key="4">
    <source>
        <dbReference type="Google" id="ProtNLM"/>
    </source>
</evidence>
<dbReference type="Proteomes" id="UP000243535">
    <property type="component" value="Unassembled WGS sequence"/>
</dbReference>
<dbReference type="EMBL" id="CYHA01000001">
    <property type="protein sequence ID" value="CUA82035.1"/>
    <property type="molecule type" value="Genomic_DNA"/>
</dbReference>
<dbReference type="AlphaFoldDB" id="A0A0K6GTF6"/>
<organism evidence="2 3">
    <name type="scientific">Gulbenkiania indica</name>
    <dbReference type="NCBI Taxonomy" id="375574"/>
    <lineage>
        <taxon>Bacteria</taxon>
        <taxon>Pseudomonadati</taxon>
        <taxon>Pseudomonadota</taxon>
        <taxon>Betaproteobacteria</taxon>
        <taxon>Neisseriales</taxon>
        <taxon>Chromobacteriaceae</taxon>
        <taxon>Gulbenkiania</taxon>
    </lineage>
</organism>
<evidence type="ECO:0000313" key="3">
    <source>
        <dbReference type="Proteomes" id="UP000243535"/>
    </source>
</evidence>
<accession>A0A0K6GTF6</accession>
<proteinExistence type="predicted"/>
<dbReference type="OrthoDB" id="8593925at2"/>
<reference evidence="3" key="1">
    <citation type="submission" date="2015-08" db="EMBL/GenBank/DDBJ databases">
        <authorList>
            <person name="Varghese N."/>
        </authorList>
    </citation>
    <scope>NUCLEOTIDE SEQUENCE [LARGE SCALE GENOMIC DNA]</scope>
    <source>
        <strain evidence="3">DSM 17901</strain>
    </source>
</reference>
<keyword evidence="1" id="KW-0175">Coiled coil</keyword>
<sequence>MEHELEYLETRVQALIARIAELETQNGRFAEALARALKDNAELQFRLEDTRRRVAGLIERLPAAEETHE</sequence>
<evidence type="ECO:0000313" key="2">
    <source>
        <dbReference type="EMBL" id="CUA82035.1"/>
    </source>
</evidence>
<evidence type="ECO:0000256" key="1">
    <source>
        <dbReference type="SAM" id="Coils"/>
    </source>
</evidence>
<name>A0A0K6GTF6_9NEIS</name>
<gene>
    <name evidence="2" type="ORF">Ga0061063_0885</name>
</gene>
<keyword evidence="3" id="KW-1185">Reference proteome</keyword>
<feature type="coiled-coil region" evidence="1">
    <location>
        <begin position="5"/>
        <end position="67"/>
    </location>
</feature>